<proteinExistence type="predicted"/>
<reference evidence="2" key="1">
    <citation type="submission" date="2017-01" db="EMBL/GenBank/DDBJ databases">
        <authorList>
            <person name="Varghese N."/>
            <person name="Submissions S."/>
        </authorList>
    </citation>
    <scope>NUCLEOTIDE SEQUENCE [LARGE SCALE GENOMIC DNA]</scope>
    <source>
        <strain evidence="2">DSM 45196</strain>
    </source>
</reference>
<dbReference type="InterPro" id="IPR014967">
    <property type="entry name" value="Uncharacterised_YugN-like"/>
</dbReference>
<name>A0A1N7KF84_9BACL</name>
<dbReference type="AlphaFoldDB" id="A0A1N7KF84"/>
<sequence>MVLEEAGLKGITKTFGEVEKTMNEAGFVRGGAWDYTKTSFDLKLSTAENDYYLRIRAHVVEGRLEKPQAVIQLENPVFYRHIFPHGLEEDDIPEELQGQIDQALTHVKEHLS</sequence>
<dbReference type="Gene3D" id="3.30.310.100">
    <property type="entry name" value="YugN-like"/>
    <property type="match status" value="1"/>
</dbReference>
<evidence type="ECO:0000313" key="2">
    <source>
        <dbReference type="Proteomes" id="UP000186795"/>
    </source>
</evidence>
<dbReference type="RefSeq" id="WP_009709806.1">
    <property type="nucleotide sequence ID" value="NZ_CP048103.1"/>
</dbReference>
<gene>
    <name evidence="1" type="ORF">SAMN05421790_10335</name>
</gene>
<accession>A0A1N7KF84</accession>
<dbReference type="InterPro" id="IPR036491">
    <property type="entry name" value="YugN-like_sf"/>
</dbReference>
<dbReference type="OrthoDB" id="2679642at2"/>
<dbReference type="EMBL" id="FTOD01000003">
    <property type="protein sequence ID" value="SIS60150.1"/>
    <property type="molecule type" value="Genomic_DNA"/>
</dbReference>
<evidence type="ECO:0000313" key="1">
    <source>
        <dbReference type="EMBL" id="SIS60150.1"/>
    </source>
</evidence>
<keyword evidence="2" id="KW-1185">Reference proteome</keyword>
<organism evidence="1 2">
    <name type="scientific">Kroppenstedtia eburnea</name>
    <dbReference type="NCBI Taxonomy" id="714067"/>
    <lineage>
        <taxon>Bacteria</taxon>
        <taxon>Bacillati</taxon>
        <taxon>Bacillota</taxon>
        <taxon>Bacilli</taxon>
        <taxon>Bacillales</taxon>
        <taxon>Thermoactinomycetaceae</taxon>
        <taxon>Kroppenstedtia</taxon>
    </lineage>
</organism>
<dbReference type="SUPFAM" id="SSF160755">
    <property type="entry name" value="YugN-like"/>
    <property type="match status" value="1"/>
</dbReference>
<protein>
    <submittedName>
        <fullName evidence="1">YugN-like family protein</fullName>
    </submittedName>
</protein>
<dbReference type="Pfam" id="PF08868">
    <property type="entry name" value="YugN"/>
    <property type="match status" value="1"/>
</dbReference>
<dbReference type="Proteomes" id="UP000186795">
    <property type="component" value="Unassembled WGS sequence"/>
</dbReference>